<dbReference type="KEGG" id="btn:BTF1_10165"/>
<proteinExistence type="predicted"/>
<protein>
    <submittedName>
        <fullName evidence="1">Uncharacterized protein</fullName>
    </submittedName>
</protein>
<gene>
    <name evidence="1" type="ORF">BTF1_10165</name>
</gene>
<name>A0A9W3JP84_BACTU</name>
<accession>A0A9W3JP84</accession>
<evidence type="ECO:0000313" key="2">
    <source>
        <dbReference type="Proteomes" id="UP000005257"/>
    </source>
</evidence>
<dbReference type="AlphaFoldDB" id="A0A9W3JP84"/>
<reference evidence="1 2" key="1">
    <citation type="journal article" date="2013" name="Genome Announc.">
        <title>Complete Genome Sequence of Bacillus thuringiensis Serovar Israelensis Strain HD-789.</title>
        <authorList>
            <person name="Doggett N.A."/>
            <person name="Stubben C.J."/>
            <person name="Chertkov O."/>
            <person name="Bruce D.C."/>
            <person name="Detter J.C."/>
            <person name="Johnson S.L."/>
            <person name="Han C.S."/>
        </authorList>
    </citation>
    <scope>NUCLEOTIDE SEQUENCE [LARGE SCALE GENOMIC DNA]</scope>
    <source>
        <strain evidence="1 2">HD-789</strain>
    </source>
</reference>
<dbReference type="Proteomes" id="UP000005257">
    <property type="component" value="Chromosome"/>
</dbReference>
<sequence>MEFLESSFIEKQTMWGFEPTESAILTKDFFLKRTLRIY</sequence>
<dbReference type="EMBL" id="CP003763">
    <property type="protein sequence ID" value="AFQ26234.1"/>
    <property type="molecule type" value="Genomic_DNA"/>
</dbReference>
<organism evidence="1 2">
    <name type="scientific">Bacillus thuringiensis HD-789</name>
    <dbReference type="NCBI Taxonomy" id="1217737"/>
    <lineage>
        <taxon>Bacteria</taxon>
        <taxon>Bacillati</taxon>
        <taxon>Bacillota</taxon>
        <taxon>Bacilli</taxon>
        <taxon>Bacillales</taxon>
        <taxon>Bacillaceae</taxon>
        <taxon>Bacillus</taxon>
        <taxon>Bacillus cereus group</taxon>
    </lineage>
</organism>
<evidence type="ECO:0000313" key="1">
    <source>
        <dbReference type="EMBL" id="AFQ26234.1"/>
    </source>
</evidence>